<dbReference type="PRINTS" id="PR00320">
    <property type="entry name" value="GPROTEINBRPT"/>
</dbReference>
<gene>
    <name evidence="4" type="ORF">ED733_002804</name>
</gene>
<keyword evidence="1 3" id="KW-0853">WD repeat</keyword>
<dbReference type="InterPro" id="IPR001680">
    <property type="entry name" value="WD40_rpt"/>
</dbReference>
<dbReference type="InterPro" id="IPR036322">
    <property type="entry name" value="WD40_repeat_dom_sf"/>
</dbReference>
<evidence type="ECO:0000256" key="3">
    <source>
        <dbReference type="PROSITE-ProRule" id="PRU00221"/>
    </source>
</evidence>
<feature type="repeat" description="WD" evidence="3">
    <location>
        <begin position="85"/>
        <end position="126"/>
    </location>
</feature>
<dbReference type="PROSITE" id="PS50082">
    <property type="entry name" value="WD_REPEATS_2"/>
    <property type="match status" value="2"/>
</dbReference>
<dbReference type="SUPFAM" id="SSF50978">
    <property type="entry name" value="WD40 repeat-like"/>
    <property type="match status" value="1"/>
</dbReference>
<organism evidence="4 5">
    <name type="scientific">Metarhizium rileyi (strain RCEF 4871)</name>
    <name type="common">Nomuraea rileyi</name>
    <dbReference type="NCBI Taxonomy" id="1649241"/>
    <lineage>
        <taxon>Eukaryota</taxon>
        <taxon>Fungi</taxon>
        <taxon>Dikarya</taxon>
        <taxon>Ascomycota</taxon>
        <taxon>Pezizomycotina</taxon>
        <taxon>Sordariomycetes</taxon>
        <taxon>Hypocreomycetidae</taxon>
        <taxon>Hypocreales</taxon>
        <taxon>Clavicipitaceae</taxon>
        <taxon>Metarhizium</taxon>
    </lineage>
</organism>
<dbReference type="SMART" id="SM00320">
    <property type="entry name" value="WD40"/>
    <property type="match status" value="2"/>
</dbReference>
<dbReference type="InterPro" id="IPR020472">
    <property type="entry name" value="WD40_PAC1"/>
</dbReference>
<dbReference type="EMBL" id="SBHS01000052">
    <property type="protein sequence ID" value="TWU71131.1"/>
    <property type="molecule type" value="Genomic_DNA"/>
</dbReference>
<dbReference type="Gene3D" id="2.130.10.10">
    <property type="entry name" value="YVTN repeat-like/Quinoprotein amine dehydrogenase"/>
    <property type="match status" value="1"/>
</dbReference>
<dbReference type="Pfam" id="PF00400">
    <property type="entry name" value="WD40"/>
    <property type="match status" value="3"/>
</dbReference>
<protein>
    <submittedName>
        <fullName evidence="4">Uncharacterized protein</fullName>
    </submittedName>
</protein>
<evidence type="ECO:0000313" key="5">
    <source>
        <dbReference type="Proteomes" id="UP000317257"/>
    </source>
</evidence>
<sequence length="268" mass="29952">MLQTPKDVQESGASPRLTRFIQDVETFIQSYGSIIERAPLQTYASALVFSPTTSEVRATQWKHRLPFIQMMASTRAHWDAHRQTLEGHGDRVTSVAISPDGKTLASASEDNTIRLWDTATGSHQETLRGHSDLVRSVAFSPDGKMLASASDDNTIRLWDTATGSHQQTLEGHSRRIVQSVAFCPNDRYLTTDRGPIRLPFISASSEQCSDMDHPDHTLYVDNEWITLDGKESLWLPKDYRASTVAVYGNKMVLGHRFGGLTFLEVKFA</sequence>
<dbReference type="AlphaFoldDB" id="A0A5C6G4G3"/>
<dbReference type="InterPro" id="IPR015943">
    <property type="entry name" value="WD40/YVTN_repeat-like_dom_sf"/>
</dbReference>
<accession>A0A5C6G4G3</accession>
<dbReference type="PROSITE" id="PS50294">
    <property type="entry name" value="WD_REPEATS_REGION"/>
    <property type="match status" value="2"/>
</dbReference>
<comment type="caution">
    <text evidence="4">The sequence shown here is derived from an EMBL/GenBank/DDBJ whole genome shotgun (WGS) entry which is preliminary data.</text>
</comment>
<dbReference type="PANTHER" id="PTHR19848">
    <property type="entry name" value="WD40 REPEAT PROTEIN"/>
    <property type="match status" value="1"/>
</dbReference>
<dbReference type="Proteomes" id="UP000317257">
    <property type="component" value="Unassembled WGS sequence"/>
</dbReference>
<proteinExistence type="predicted"/>
<feature type="repeat" description="WD" evidence="3">
    <location>
        <begin position="127"/>
        <end position="168"/>
    </location>
</feature>
<dbReference type="InterPro" id="IPR019775">
    <property type="entry name" value="WD40_repeat_CS"/>
</dbReference>
<name>A0A5C6G4G3_METRR</name>
<evidence type="ECO:0000313" key="4">
    <source>
        <dbReference type="EMBL" id="TWU71131.1"/>
    </source>
</evidence>
<dbReference type="PANTHER" id="PTHR19848:SF8">
    <property type="entry name" value="F-BOX AND WD REPEAT DOMAIN CONTAINING 7"/>
    <property type="match status" value="1"/>
</dbReference>
<evidence type="ECO:0000256" key="2">
    <source>
        <dbReference type="ARBA" id="ARBA00022737"/>
    </source>
</evidence>
<evidence type="ECO:0000256" key="1">
    <source>
        <dbReference type="ARBA" id="ARBA00022574"/>
    </source>
</evidence>
<keyword evidence="2" id="KW-0677">Repeat</keyword>
<dbReference type="PROSITE" id="PS00678">
    <property type="entry name" value="WD_REPEATS_1"/>
    <property type="match status" value="2"/>
</dbReference>
<reference evidence="5" key="1">
    <citation type="submission" date="2018-12" db="EMBL/GenBank/DDBJ databases">
        <title>The complete genome of Metarhizium rileyi, a key fungal pathogen of Lepidoptera.</title>
        <authorList>
            <person name="Binneck E."/>
            <person name="Lastra C.C.L."/>
            <person name="Sosa-Gomez D.R."/>
        </authorList>
    </citation>
    <scope>NUCLEOTIDE SEQUENCE [LARGE SCALE GENOMIC DNA]</scope>
    <source>
        <strain evidence="5">Cep018-CH2</strain>
    </source>
</reference>